<dbReference type="InterPro" id="IPR017441">
    <property type="entry name" value="Protein_kinase_ATP_BS"/>
</dbReference>
<dbReference type="PANTHER" id="PTHR27002:SF1040">
    <property type="entry name" value="OS07G0538400 PROTEIN"/>
    <property type="match status" value="1"/>
</dbReference>
<dbReference type="GO" id="GO:0004674">
    <property type="term" value="F:protein serine/threonine kinase activity"/>
    <property type="evidence" value="ECO:0007669"/>
    <property type="project" value="UniProtKB-KW"/>
</dbReference>
<feature type="domain" description="Gnk2-homologous" evidence="21">
    <location>
        <begin position="24"/>
        <end position="129"/>
    </location>
</feature>
<keyword evidence="8 19" id="KW-0732">Signal</keyword>
<dbReference type="FunFam" id="3.30.200.20:FF:001238">
    <property type="entry name" value="Os08g0179000 protein"/>
    <property type="match status" value="1"/>
</dbReference>
<dbReference type="PANTHER" id="PTHR27002">
    <property type="entry name" value="RECEPTOR-LIKE SERINE/THREONINE-PROTEIN KINASE SD1-8"/>
    <property type="match status" value="1"/>
</dbReference>
<dbReference type="PROSITE" id="PS50011">
    <property type="entry name" value="PROTEIN_KINASE_DOM"/>
    <property type="match status" value="1"/>
</dbReference>
<dbReference type="FunFam" id="1.10.510.10:FF:000240">
    <property type="entry name" value="Lectin-domain containing receptor kinase A4.3"/>
    <property type="match status" value="1"/>
</dbReference>
<organism evidence="22 23">
    <name type="scientific">Aquilegia coerulea</name>
    <name type="common">Rocky mountain columbine</name>
    <dbReference type="NCBI Taxonomy" id="218851"/>
    <lineage>
        <taxon>Eukaryota</taxon>
        <taxon>Viridiplantae</taxon>
        <taxon>Streptophyta</taxon>
        <taxon>Embryophyta</taxon>
        <taxon>Tracheophyta</taxon>
        <taxon>Spermatophyta</taxon>
        <taxon>Magnoliopsida</taxon>
        <taxon>Ranunculales</taxon>
        <taxon>Ranunculaceae</taxon>
        <taxon>Thalictroideae</taxon>
        <taxon>Aquilegia</taxon>
    </lineage>
</organism>
<dbReference type="CDD" id="cd23509">
    <property type="entry name" value="Gnk2-like"/>
    <property type="match status" value="2"/>
</dbReference>
<dbReference type="GO" id="GO:0002229">
    <property type="term" value="P:defense response to oomycetes"/>
    <property type="evidence" value="ECO:0007669"/>
    <property type="project" value="UniProtKB-ARBA"/>
</dbReference>
<evidence type="ECO:0000256" key="18">
    <source>
        <dbReference type="SAM" id="Phobius"/>
    </source>
</evidence>
<dbReference type="Gene3D" id="3.30.200.20">
    <property type="entry name" value="Phosphorylase Kinase, domain 1"/>
    <property type="match status" value="1"/>
</dbReference>
<name>A0A2G5CPY8_AQUCA</name>
<dbReference type="InterPro" id="IPR011009">
    <property type="entry name" value="Kinase-like_dom_sf"/>
</dbReference>
<keyword evidence="11" id="KW-0418">Kinase</keyword>
<dbReference type="InterPro" id="IPR001245">
    <property type="entry name" value="Ser-Thr/Tyr_kinase_cat_dom"/>
</dbReference>
<feature type="domain" description="Gnk2-homologous" evidence="21">
    <location>
        <begin position="135"/>
        <end position="240"/>
    </location>
</feature>
<feature type="domain" description="Protein kinase" evidence="20">
    <location>
        <begin position="355"/>
        <end position="651"/>
    </location>
</feature>
<evidence type="ECO:0000259" key="20">
    <source>
        <dbReference type="PROSITE" id="PS50011"/>
    </source>
</evidence>
<evidence type="ECO:0000256" key="15">
    <source>
        <dbReference type="ARBA" id="ARBA00023170"/>
    </source>
</evidence>
<feature type="transmembrane region" description="Helical" evidence="18">
    <location>
        <begin position="279"/>
        <end position="301"/>
    </location>
</feature>
<dbReference type="AlphaFoldDB" id="A0A2G5CPY8"/>
<feature type="binding site" evidence="17">
    <location>
        <position position="385"/>
    </location>
    <ligand>
        <name>ATP</name>
        <dbReference type="ChEBI" id="CHEBI:30616"/>
    </ligand>
</feature>
<evidence type="ECO:0000256" key="5">
    <source>
        <dbReference type="ARBA" id="ARBA00022527"/>
    </source>
</evidence>
<evidence type="ECO:0000256" key="1">
    <source>
        <dbReference type="ARBA" id="ARBA00004251"/>
    </source>
</evidence>
<evidence type="ECO:0000256" key="11">
    <source>
        <dbReference type="ARBA" id="ARBA00022777"/>
    </source>
</evidence>
<dbReference type="Proteomes" id="UP000230069">
    <property type="component" value="Unassembled WGS sequence"/>
</dbReference>
<protein>
    <recommendedName>
        <fullName evidence="24">Protein kinase domain-containing protein</fullName>
    </recommendedName>
</protein>
<evidence type="ECO:0000256" key="9">
    <source>
        <dbReference type="ARBA" id="ARBA00022737"/>
    </source>
</evidence>
<evidence type="ECO:0000256" key="4">
    <source>
        <dbReference type="ARBA" id="ARBA00022475"/>
    </source>
</evidence>
<dbReference type="PROSITE" id="PS00108">
    <property type="entry name" value="PROTEIN_KINASE_ST"/>
    <property type="match status" value="1"/>
</dbReference>
<keyword evidence="14 18" id="KW-0472">Membrane</keyword>
<comment type="similarity">
    <text evidence="2">In the N-terminal section; belongs to the leguminous lectin family.</text>
</comment>
<dbReference type="Pfam" id="PF07714">
    <property type="entry name" value="PK_Tyr_Ser-Thr"/>
    <property type="match status" value="1"/>
</dbReference>
<keyword evidence="12 17" id="KW-0067">ATP-binding</keyword>
<evidence type="ECO:0000256" key="14">
    <source>
        <dbReference type="ARBA" id="ARBA00023136"/>
    </source>
</evidence>
<evidence type="ECO:0000256" key="12">
    <source>
        <dbReference type="ARBA" id="ARBA00022840"/>
    </source>
</evidence>
<keyword evidence="4" id="KW-1003">Cell membrane</keyword>
<keyword evidence="9" id="KW-0677">Repeat</keyword>
<keyword evidence="15" id="KW-0675">Receptor</keyword>
<feature type="signal peptide" evidence="19">
    <location>
        <begin position="1"/>
        <end position="20"/>
    </location>
</feature>
<evidence type="ECO:0000313" key="23">
    <source>
        <dbReference type="Proteomes" id="UP000230069"/>
    </source>
</evidence>
<comment type="subcellular location">
    <subcellularLocation>
        <location evidence="1">Cell membrane</location>
        <topology evidence="1">Single-pass type I membrane protein</topology>
    </subcellularLocation>
</comment>
<evidence type="ECO:0000256" key="3">
    <source>
        <dbReference type="ARBA" id="ARBA00010217"/>
    </source>
</evidence>
<dbReference type="EMBL" id="KZ305058">
    <property type="protein sequence ID" value="PIA33309.1"/>
    <property type="molecule type" value="Genomic_DNA"/>
</dbReference>
<dbReference type="InterPro" id="IPR000719">
    <property type="entry name" value="Prot_kinase_dom"/>
</dbReference>
<keyword evidence="10 17" id="KW-0547">Nucleotide-binding</keyword>
<evidence type="ECO:0000256" key="6">
    <source>
        <dbReference type="ARBA" id="ARBA00022679"/>
    </source>
</evidence>
<keyword evidence="23" id="KW-1185">Reference proteome</keyword>
<keyword evidence="6" id="KW-0808">Transferase</keyword>
<accession>A0A2G5CPY8</accession>
<evidence type="ECO:0000256" key="16">
    <source>
        <dbReference type="ARBA" id="ARBA00023180"/>
    </source>
</evidence>
<evidence type="ECO:0000256" key="13">
    <source>
        <dbReference type="ARBA" id="ARBA00022989"/>
    </source>
</evidence>
<dbReference type="SUPFAM" id="SSF56112">
    <property type="entry name" value="Protein kinase-like (PK-like)"/>
    <property type="match status" value="1"/>
</dbReference>
<dbReference type="Pfam" id="PF01657">
    <property type="entry name" value="Stress-antifung"/>
    <property type="match status" value="2"/>
</dbReference>
<dbReference type="InterPro" id="IPR038408">
    <property type="entry name" value="GNK2_sf"/>
</dbReference>
<keyword evidence="7 18" id="KW-0812">Transmembrane</keyword>
<keyword evidence="5" id="KW-0723">Serine/threonine-protein kinase</keyword>
<dbReference type="Gene3D" id="3.30.430.20">
    <property type="entry name" value="Gnk2 domain, C-X8-C-X2-C motif"/>
    <property type="match status" value="2"/>
</dbReference>
<reference evidence="22 23" key="1">
    <citation type="submission" date="2017-09" db="EMBL/GenBank/DDBJ databases">
        <title>WGS assembly of Aquilegia coerulea Goldsmith.</title>
        <authorList>
            <person name="Hodges S."/>
            <person name="Kramer E."/>
            <person name="Nordborg M."/>
            <person name="Tomkins J."/>
            <person name="Borevitz J."/>
            <person name="Derieg N."/>
            <person name="Yan J."/>
            <person name="Mihaltcheva S."/>
            <person name="Hayes R.D."/>
            <person name="Rokhsar D."/>
        </authorList>
    </citation>
    <scope>NUCLEOTIDE SEQUENCE [LARGE SCALE GENOMIC DNA]</scope>
    <source>
        <strain evidence="23">cv. Goldsmith</strain>
    </source>
</reference>
<dbReference type="OrthoDB" id="1703116at2759"/>
<evidence type="ECO:0000256" key="8">
    <source>
        <dbReference type="ARBA" id="ARBA00022729"/>
    </source>
</evidence>
<evidence type="ECO:0000256" key="19">
    <source>
        <dbReference type="SAM" id="SignalP"/>
    </source>
</evidence>
<gene>
    <name evidence="22" type="ORF">AQUCO_04100021v1</name>
</gene>
<dbReference type="PROSITE" id="PS00107">
    <property type="entry name" value="PROTEIN_KINASE_ATP"/>
    <property type="match status" value="1"/>
</dbReference>
<evidence type="ECO:0000256" key="7">
    <source>
        <dbReference type="ARBA" id="ARBA00022692"/>
    </source>
</evidence>
<dbReference type="InParanoid" id="A0A2G5CPY8"/>
<comment type="similarity">
    <text evidence="3">In the C-terminal section; belongs to the protein kinase superfamily. Ser/Thr protein kinase family.</text>
</comment>
<keyword evidence="16" id="KW-0325">Glycoprotein</keyword>
<sequence>MCHSLLPLLLCFCFFQLILTYEDHRFKNCGSSTSTTYTANSTFSSNLQEAFNRFKNNTALTILNSTIYTIINGTDPVTVLALCRVDISAVECQPCIEAATIGIVEECPYHSSAEIWYSLCMIRYSGENFITKPDYTVVLTIWDVRDVPQPDIYDKKVQEVAQNLSISAGKSEERFAVGWTNVSSTLRLQGYHVCTRDLSSEDCTYCLRNARRTIQRYCLGKWACWIATPSCDIRLNLDPVVFNETRMFAPQIITNYVVTDPIPSPRILNVRNARSENGLIIGVTVGGFVIIVIMVIGSLWLRDIDGKKKKKNKMERRVSRDAQEDDDGETTIIDIVESGSFVFHFEMLVVATENFSLANRLGTGGFGSVYKGKIGNYGQEIAVKKLAVGSNQGVEEFSNEVMLLLRMQHRNLVKLLGCCIQGEEKMLVYEYLHNKSLDCFLFDKSKSALLDWPKRFNIIAGIARGLLYLHEDSQVRIIHRDIKASNILLDEQMNPKISDFGLARLFPDEISQLRTRRIAGTFGYMAPEYAVRGLLSAKSDVFSFGVVILEIISGRKNYDSQLDEPEQELLNLVSSSNAYIYRFLFIIPINVHAYSSIIDQHSNVNHVADLDAERNWEVNGNDRCDYWFISSTRSIEVHTNRIVMLSGEYTR</sequence>
<dbReference type="GO" id="GO:0005524">
    <property type="term" value="F:ATP binding"/>
    <property type="evidence" value="ECO:0007669"/>
    <property type="project" value="UniProtKB-UniRule"/>
</dbReference>
<evidence type="ECO:0000313" key="22">
    <source>
        <dbReference type="EMBL" id="PIA33309.1"/>
    </source>
</evidence>
<proteinExistence type="inferred from homology"/>
<evidence type="ECO:0000256" key="2">
    <source>
        <dbReference type="ARBA" id="ARBA00008536"/>
    </source>
</evidence>
<dbReference type="GO" id="GO:0005886">
    <property type="term" value="C:plasma membrane"/>
    <property type="evidence" value="ECO:0007669"/>
    <property type="project" value="UniProtKB-SubCell"/>
</dbReference>
<dbReference type="InterPro" id="IPR008271">
    <property type="entry name" value="Ser/Thr_kinase_AS"/>
</dbReference>
<evidence type="ECO:0000259" key="21">
    <source>
        <dbReference type="PROSITE" id="PS51473"/>
    </source>
</evidence>
<dbReference type="Gene3D" id="1.10.510.10">
    <property type="entry name" value="Transferase(Phosphotransferase) domain 1"/>
    <property type="match status" value="1"/>
</dbReference>
<dbReference type="InterPro" id="IPR002902">
    <property type="entry name" value="GNK2"/>
</dbReference>
<evidence type="ECO:0008006" key="24">
    <source>
        <dbReference type="Google" id="ProtNLM"/>
    </source>
</evidence>
<evidence type="ECO:0000256" key="17">
    <source>
        <dbReference type="PROSITE-ProRule" id="PRU10141"/>
    </source>
</evidence>
<keyword evidence="13 18" id="KW-1133">Transmembrane helix</keyword>
<dbReference type="SMART" id="SM00220">
    <property type="entry name" value="S_TKc"/>
    <property type="match status" value="1"/>
</dbReference>
<evidence type="ECO:0000256" key="10">
    <source>
        <dbReference type="ARBA" id="ARBA00022741"/>
    </source>
</evidence>
<dbReference type="CDD" id="cd14066">
    <property type="entry name" value="STKc_IRAK"/>
    <property type="match status" value="1"/>
</dbReference>
<feature type="chain" id="PRO_5013841641" description="Protein kinase domain-containing protein" evidence="19">
    <location>
        <begin position="21"/>
        <end position="651"/>
    </location>
</feature>
<dbReference type="PROSITE" id="PS51473">
    <property type="entry name" value="GNK2"/>
    <property type="match status" value="2"/>
</dbReference>
<dbReference type="STRING" id="218851.A0A2G5CPY8"/>